<gene>
    <name evidence="1" type="ORF">Mgra_00006246</name>
</gene>
<protein>
    <submittedName>
        <fullName evidence="1">Uncharacterized protein</fullName>
    </submittedName>
</protein>
<accession>A0A8S9ZMG0</accession>
<evidence type="ECO:0000313" key="1">
    <source>
        <dbReference type="EMBL" id="KAF7634392.1"/>
    </source>
</evidence>
<dbReference type="AlphaFoldDB" id="A0A8S9ZMG0"/>
<keyword evidence="2" id="KW-1185">Reference proteome</keyword>
<name>A0A8S9ZMG0_9BILA</name>
<comment type="caution">
    <text evidence="1">The sequence shown here is derived from an EMBL/GenBank/DDBJ whole genome shotgun (WGS) entry which is preliminary data.</text>
</comment>
<dbReference type="Proteomes" id="UP000605970">
    <property type="component" value="Unassembled WGS sequence"/>
</dbReference>
<reference evidence="1" key="1">
    <citation type="journal article" date="2020" name="Ecol. Evol.">
        <title>Genome structure and content of the rice root-knot nematode (Meloidogyne graminicola).</title>
        <authorList>
            <person name="Phan N.T."/>
            <person name="Danchin E.G.J."/>
            <person name="Klopp C."/>
            <person name="Perfus-Barbeoch L."/>
            <person name="Kozlowski D.K."/>
            <person name="Koutsovoulos G.D."/>
            <person name="Lopez-Roques C."/>
            <person name="Bouchez O."/>
            <person name="Zahm M."/>
            <person name="Besnard G."/>
            <person name="Bellafiore S."/>
        </authorList>
    </citation>
    <scope>NUCLEOTIDE SEQUENCE</scope>
    <source>
        <strain evidence="1">VN-18</strain>
    </source>
</reference>
<dbReference type="EMBL" id="JABEBT010000059">
    <property type="protein sequence ID" value="KAF7634392.1"/>
    <property type="molecule type" value="Genomic_DNA"/>
</dbReference>
<evidence type="ECO:0000313" key="2">
    <source>
        <dbReference type="Proteomes" id="UP000605970"/>
    </source>
</evidence>
<proteinExistence type="predicted"/>
<organism evidence="1 2">
    <name type="scientific">Meloidogyne graminicola</name>
    <dbReference type="NCBI Taxonomy" id="189291"/>
    <lineage>
        <taxon>Eukaryota</taxon>
        <taxon>Metazoa</taxon>
        <taxon>Ecdysozoa</taxon>
        <taxon>Nematoda</taxon>
        <taxon>Chromadorea</taxon>
        <taxon>Rhabditida</taxon>
        <taxon>Tylenchina</taxon>
        <taxon>Tylenchomorpha</taxon>
        <taxon>Tylenchoidea</taxon>
        <taxon>Meloidogynidae</taxon>
        <taxon>Meloidogyninae</taxon>
        <taxon>Meloidogyne</taxon>
    </lineage>
</organism>
<sequence length="64" mass="7691">MREQTEHQNKKLREIKARTAAIRKRYEEQQRRSSGYGAIVFSPQTYGQGFNFFVKAFLIKEHRE</sequence>